<keyword evidence="3" id="KW-0862">Zinc</keyword>
<evidence type="ECO:0000313" key="7">
    <source>
        <dbReference type="Proteomes" id="UP000007151"/>
    </source>
</evidence>
<feature type="signal peptide" evidence="4">
    <location>
        <begin position="1"/>
        <end position="18"/>
    </location>
</feature>
<feature type="chain" id="PRO_5012419828" description="FLYWCH-type domain-containing protein" evidence="4">
    <location>
        <begin position="19"/>
        <end position="162"/>
    </location>
</feature>
<evidence type="ECO:0000256" key="4">
    <source>
        <dbReference type="SAM" id="SignalP"/>
    </source>
</evidence>
<sequence>MVTSFVFIKAAVLPKCAGCAVTVVEAAELVSQPSMTSLSITPSFITSSRGNVMVRMEGHNFSNVKSESHGLKKRWVCSRANGCRASIITIGSMIVKYRKHHQFVTSNRGNQMIQIGRYNFSLHKGSTGVKKRWVCSRWAKGCRVALITLEDVIIKISNEHNH</sequence>
<protein>
    <recommendedName>
        <fullName evidence="5">FLYWCH-type domain-containing protein</fullName>
    </recommendedName>
</protein>
<dbReference type="AlphaFoldDB" id="A0A212FGY2"/>
<dbReference type="InterPro" id="IPR007588">
    <property type="entry name" value="Znf_FLYWCH"/>
</dbReference>
<keyword evidence="7" id="KW-1185">Reference proteome</keyword>
<evidence type="ECO:0000259" key="5">
    <source>
        <dbReference type="Pfam" id="PF04500"/>
    </source>
</evidence>
<dbReference type="InParanoid" id="A0A212FGY2"/>
<gene>
    <name evidence="6" type="ORF">KGM_208247</name>
</gene>
<evidence type="ECO:0000256" key="1">
    <source>
        <dbReference type="ARBA" id="ARBA00022723"/>
    </source>
</evidence>
<feature type="domain" description="FLYWCH-type" evidence="5">
    <location>
        <begin position="103"/>
        <end position="162"/>
    </location>
</feature>
<dbReference type="Pfam" id="PF04500">
    <property type="entry name" value="FLYWCH"/>
    <property type="match status" value="2"/>
</dbReference>
<evidence type="ECO:0000256" key="2">
    <source>
        <dbReference type="ARBA" id="ARBA00022771"/>
    </source>
</evidence>
<dbReference type="Proteomes" id="UP000007151">
    <property type="component" value="Unassembled WGS sequence"/>
</dbReference>
<organism evidence="6 7">
    <name type="scientific">Danaus plexippus plexippus</name>
    <dbReference type="NCBI Taxonomy" id="278856"/>
    <lineage>
        <taxon>Eukaryota</taxon>
        <taxon>Metazoa</taxon>
        <taxon>Ecdysozoa</taxon>
        <taxon>Arthropoda</taxon>
        <taxon>Hexapoda</taxon>
        <taxon>Insecta</taxon>
        <taxon>Pterygota</taxon>
        <taxon>Neoptera</taxon>
        <taxon>Endopterygota</taxon>
        <taxon>Lepidoptera</taxon>
        <taxon>Glossata</taxon>
        <taxon>Ditrysia</taxon>
        <taxon>Papilionoidea</taxon>
        <taxon>Nymphalidae</taxon>
        <taxon>Danainae</taxon>
        <taxon>Danaini</taxon>
        <taxon>Danaina</taxon>
        <taxon>Danaus</taxon>
        <taxon>Danaus</taxon>
    </lineage>
</organism>
<evidence type="ECO:0000313" key="6">
    <source>
        <dbReference type="EMBL" id="OWR52989.1"/>
    </source>
</evidence>
<dbReference type="KEGG" id="dpl:KGM_208247"/>
<dbReference type="Gene3D" id="2.20.25.240">
    <property type="match status" value="2"/>
</dbReference>
<proteinExistence type="predicted"/>
<evidence type="ECO:0000256" key="3">
    <source>
        <dbReference type="ARBA" id="ARBA00022833"/>
    </source>
</evidence>
<keyword evidence="1" id="KW-0479">Metal-binding</keyword>
<comment type="caution">
    <text evidence="6">The sequence shown here is derived from an EMBL/GenBank/DDBJ whole genome shotgun (WGS) entry which is preliminary data.</text>
</comment>
<reference evidence="6 7" key="1">
    <citation type="journal article" date="2011" name="Cell">
        <title>The monarch butterfly genome yields insights into long-distance migration.</title>
        <authorList>
            <person name="Zhan S."/>
            <person name="Merlin C."/>
            <person name="Boore J.L."/>
            <person name="Reppert S.M."/>
        </authorList>
    </citation>
    <scope>NUCLEOTIDE SEQUENCE [LARGE SCALE GENOMIC DNA]</scope>
    <source>
        <strain evidence="6">F-2</strain>
    </source>
</reference>
<feature type="domain" description="FLYWCH-type" evidence="5">
    <location>
        <begin position="44"/>
        <end position="100"/>
    </location>
</feature>
<keyword evidence="4" id="KW-0732">Signal</keyword>
<name>A0A212FGY2_DANPL</name>
<keyword evidence="2" id="KW-0863">Zinc-finger</keyword>
<dbReference type="GO" id="GO:0008270">
    <property type="term" value="F:zinc ion binding"/>
    <property type="evidence" value="ECO:0007669"/>
    <property type="project" value="UniProtKB-KW"/>
</dbReference>
<dbReference type="EMBL" id="AGBW02008587">
    <property type="protein sequence ID" value="OWR52989.1"/>
    <property type="molecule type" value="Genomic_DNA"/>
</dbReference>
<accession>A0A212FGY2</accession>